<evidence type="ECO:0000256" key="1">
    <source>
        <dbReference type="ARBA" id="ARBA00004651"/>
    </source>
</evidence>
<dbReference type="EMBL" id="PYJM01000002">
    <property type="protein sequence ID" value="PUA45220.1"/>
    <property type="molecule type" value="Genomic_DNA"/>
</dbReference>
<evidence type="ECO:0000256" key="2">
    <source>
        <dbReference type="ARBA" id="ARBA00007928"/>
    </source>
</evidence>
<organism evidence="8 9">
    <name type="scientific">Pseudomonas protegens</name>
    <dbReference type="NCBI Taxonomy" id="380021"/>
    <lineage>
        <taxon>Bacteria</taxon>
        <taxon>Pseudomonadati</taxon>
        <taxon>Pseudomonadota</taxon>
        <taxon>Gammaproteobacteria</taxon>
        <taxon>Pseudomonadales</taxon>
        <taxon>Pseudomonadaceae</taxon>
        <taxon>Pseudomonas</taxon>
    </lineage>
</organism>
<comment type="subcellular location">
    <subcellularLocation>
        <location evidence="1">Cell membrane</location>
        <topology evidence="1">Multi-pass membrane protein</topology>
    </subcellularLocation>
</comment>
<evidence type="ECO:0000313" key="8">
    <source>
        <dbReference type="EMBL" id="PUA45220.1"/>
    </source>
</evidence>
<feature type="transmembrane region" description="Helical" evidence="7">
    <location>
        <begin position="40"/>
        <end position="64"/>
    </location>
</feature>
<dbReference type="PIRSF" id="PIRSF006324">
    <property type="entry name" value="LeuE"/>
    <property type="match status" value="1"/>
</dbReference>
<dbReference type="PANTHER" id="PTHR30086">
    <property type="entry name" value="ARGININE EXPORTER PROTEIN ARGO"/>
    <property type="match status" value="1"/>
</dbReference>
<dbReference type="Pfam" id="PF01810">
    <property type="entry name" value="LysE"/>
    <property type="match status" value="1"/>
</dbReference>
<proteinExistence type="inferred from homology"/>
<feature type="transmembrane region" description="Helical" evidence="7">
    <location>
        <begin position="144"/>
        <end position="168"/>
    </location>
</feature>
<protein>
    <submittedName>
        <fullName evidence="8">Lysine transporter LysE</fullName>
    </submittedName>
</protein>
<evidence type="ECO:0000256" key="3">
    <source>
        <dbReference type="ARBA" id="ARBA00022475"/>
    </source>
</evidence>
<keyword evidence="4 7" id="KW-0812">Transmembrane</keyword>
<comment type="caution">
    <text evidence="8">The sequence shown here is derived from an EMBL/GenBank/DDBJ whole genome shotgun (WGS) entry which is preliminary data.</text>
</comment>
<comment type="similarity">
    <text evidence="2">Belongs to the Rht family.</text>
</comment>
<evidence type="ECO:0000256" key="7">
    <source>
        <dbReference type="SAM" id="Phobius"/>
    </source>
</evidence>
<sequence length="210" mass="22621">MEAETWITYLIACIFICISPGSGAVLAMSHGTLLGWRRTFFTIAGLETGGALILLLAGVGVGSLLLASGFWFGVIKVIGALYLIWLGLVQWRSARTQSQAEAGHFSVPTTRLFLTGFATNVSNPKGIVFMVAILPQFINQTLPLVPQLALMAVTMTLVDTLVMTTYAYSANRLQHYLRSPSALSIQSRFFGGVLMSMGAALLMVKNQAVD</sequence>
<gene>
    <name evidence="8" type="ORF">C5U62_06930</name>
</gene>
<dbReference type="Proteomes" id="UP000244178">
    <property type="component" value="Unassembled WGS sequence"/>
</dbReference>
<keyword evidence="5 7" id="KW-1133">Transmembrane helix</keyword>
<dbReference type="PANTHER" id="PTHR30086:SF14">
    <property type="entry name" value="HOMOSERINE_HOMOSERINE LACTONE EFFLUX PROTEIN"/>
    <property type="match status" value="1"/>
</dbReference>
<dbReference type="InterPro" id="IPR001123">
    <property type="entry name" value="LeuE-type"/>
</dbReference>
<evidence type="ECO:0000256" key="6">
    <source>
        <dbReference type="ARBA" id="ARBA00023136"/>
    </source>
</evidence>
<keyword evidence="3" id="KW-1003">Cell membrane</keyword>
<keyword evidence="6 7" id="KW-0472">Membrane</keyword>
<dbReference type="GO" id="GO:0042970">
    <property type="term" value="F:homoserine transmembrane transporter activity"/>
    <property type="evidence" value="ECO:0007669"/>
    <property type="project" value="TreeGrafter"/>
</dbReference>
<feature type="transmembrane region" description="Helical" evidence="7">
    <location>
        <begin position="189"/>
        <end position="208"/>
    </location>
</feature>
<evidence type="ECO:0000313" key="9">
    <source>
        <dbReference type="Proteomes" id="UP000244178"/>
    </source>
</evidence>
<dbReference type="RefSeq" id="WP_108544220.1">
    <property type="nucleotide sequence ID" value="NZ_PYJM01000002.1"/>
</dbReference>
<dbReference type="AlphaFoldDB" id="A0A2T6GM37"/>
<reference evidence="8 9" key="1">
    <citation type="submission" date="2018-03" db="EMBL/GenBank/DDBJ databases">
        <title>Draft genome sequence of the plant growth promoting rhizobacterium Pseudomonas protegens strain BNJ-SS-45 isolated from wheat (Triticum aestivum) rhizosphere.</title>
        <authorList>
            <person name="Bajpai A."/>
            <person name="Shende K."/>
            <person name="Meena N."/>
            <person name="Upadhyayula S.R."/>
            <person name="Suravajhala P."/>
            <person name="Medicherla K.M."/>
            <person name="Johri B.N."/>
        </authorList>
    </citation>
    <scope>NUCLEOTIDE SEQUENCE [LARGE SCALE GENOMIC DNA]</scope>
    <source>
        <strain evidence="8 9">BNJ-SS-45</strain>
    </source>
</reference>
<accession>A0A2T6GM37</accession>
<name>A0A2T6GM37_9PSED</name>
<evidence type="ECO:0000256" key="5">
    <source>
        <dbReference type="ARBA" id="ARBA00022989"/>
    </source>
</evidence>
<dbReference type="GO" id="GO:0005886">
    <property type="term" value="C:plasma membrane"/>
    <property type="evidence" value="ECO:0007669"/>
    <property type="project" value="UniProtKB-SubCell"/>
</dbReference>
<evidence type="ECO:0000256" key="4">
    <source>
        <dbReference type="ARBA" id="ARBA00022692"/>
    </source>
</evidence>
<feature type="transmembrane region" description="Helical" evidence="7">
    <location>
        <begin position="70"/>
        <end position="91"/>
    </location>
</feature>
<feature type="transmembrane region" description="Helical" evidence="7">
    <location>
        <begin position="6"/>
        <end position="28"/>
    </location>
</feature>